<evidence type="ECO:0008006" key="14">
    <source>
        <dbReference type="Google" id="ProtNLM"/>
    </source>
</evidence>
<dbReference type="Proteomes" id="UP001320420">
    <property type="component" value="Unassembled WGS sequence"/>
</dbReference>
<keyword evidence="5 8" id="KW-1133">Transmembrane helix</keyword>
<accession>A0AAN9YUW4</accession>
<evidence type="ECO:0000313" key="13">
    <source>
        <dbReference type="Proteomes" id="UP001320420"/>
    </source>
</evidence>
<feature type="compositionally biased region" description="Gly residues" evidence="7">
    <location>
        <begin position="946"/>
        <end position="960"/>
    </location>
</feature>
<keyword evidence="13" id="KW-1185">Reference proteome</keyword>
<reference evidence="12 13" key="1">
    <citation type="submission" date="2024-02" db="EMBL/GenBank/DDBJ databases">
        <title>De novo assembly and annotation of 12 fungi associated with fruit tree decline syndrome in Ontario, Canada.</title>
        <authorList>
            <person name="Sulman M."/>
            <person name="Ellouze W."/>
            <person name="Ilyukhin E."/>
        </authorList>
    </citation>
    <scope>NUCLEOTIDE SEQUENCE [LARGE SCALE GENOMIC DNA]</scope>
    <source>
        <strain evidence="12 13">M11/M66-122</strain>
    </source>
</reference>
<evidence type="ECO:0000313" key="12">
    <source>
        <dbReference type="EMBL" id="KAK7755477.1"/>
    </source>
</evidence>
<feature type="transmembrane region" description="Helical" evidence="8">
    <location>
        <begin position="486"/>
        <end position="510"/>
    </location>
</feature>
<evidence type="ECO:0000256" key="2">
    <source>
        <dbReference type="ARBA" id="ARBA00007779"/>
    </source>
</evidence>
<evidence type="ECO:0000256" key="6">
    <source>
        <dbReference type="ARBA" id="ARBA00023136"/>
    </source>
</evidence>
<feature type="transmembrane region" description="Helical" evidence="8">
    <location>
        <begin position="530"/>
        <end position="548"/>
    </location>
</feature>
<keyword evidence="6 8" id="KW-0472">Membrane</keyword>
<organism evidence="12 13">
    <name type="scientific">Diatrype stigma</name>
    <dbReference type="NCBI Taxonomy" id="117547"/>
    <lineage>
        <taxon>Eukaryota</taxon>
        <taxon>Fungi</taxon>
        <taxon>Dikarya</taxon>
        <taxon>Ascomycota</taxon>
        <taxon>Pezizomycotina</taxon>
        <taxon>Sordariomycetes</taxon>
        <taxon>Xylariomycetidae</taxon>
        <taxon>Xylariales</taxon>
        <taxon>Diatrypaceae</taxon>
        <taxon>Diatrype</taxon>
    </lineage>
</organism>
<dbReference type="InterPro" id="IPR027815">
    <property type="entry name" value="CSC1/OSCA1-like_cyt"/>
</dbReference>
<dbReference type="InterPro" id="IPR003864">
    <property type="entry name" value="CSC1/OSCA1-like_7TM"/>
</dbReference>
<keyword evidence="3" id="KW-0813">Transport</keyword>
<name>A0AAN9YUW4_9PEZI</name>
<feature type="region of interest" description="Disordered" evidence="7">
    <location>
        <begin position="942"/>
        <end position="992"/>
    </location>
</feature>
<feature type="transmembrane region" description="Helical" evidence="8">
    <location>
        <begin position="683"/>
        <end position="704"/>
    </location>
</feature>
<feature type="transmembrane region" description="Helical" evidence="8">
    <location>
        <begin position="603"/>
        <end position="628"/>
    </location>
</feature>
<dbReference type="Pfam" id="PF13967">
    <property type="entry name" value="RSN1_TM"/>
    <property type="match status" value="1"/>
</dbReference>
<comment type="subcellular location">
    <subcellularLocation>
        <location evidence="1">Membrane</location>
        <topology evidence="1">Multi-pass membrane protein</topology>
    </subcellularLocation>
</comment>
<dbReference type="GO" id="GO:0005227">
    <property type="term" value="F:calcium-activated cation channel activity"/>
    <property type="evidence" value="ECO:0007669"/>
    <property type="project" value="InterPro"/>
</dbReference>
<feature type="domain" description="CSC1/OSCA1-like N-terminal transmembrane" evidence="10">
    <location>
        <begin position="40"/>
        <end position="188"/>
    </location>
</feature>
<feature type="transmembrane region" description="Helical" evidence="8">
    <location>
        <begin position="126"/>
        <end position="144"/>
    </location>
</feature>
<comment type="caution">
    <text evidence="12">The sequence shown here is derived from an EMBL/GenBank/DDBJ whole genome shotgun (WGS) entry which is preliminary data.</text>
</comment>
<feature type="region of interest" description="Disordered" evidence="7">
    <location>
        <begin position="831"/>
        <end position="923"/>
    </location>
</feature>
<protein>
    <recommendedName>
        <fullName evidence="14">DUF221-domain-containing protein</fullName>
    </recommendedName>
</protein>
<dbReference type="Pfam" id="PF14703">
    <property type="entry name" value="PHM7_cyt"/>
    <property type="match status" value="1"/>
</dbReference>
<evidence type="ECO:0000259" key="11">
    <source>
        <dbReference type="Pfam" id="PF14703"/>
    </source>
</evidence>
<evidence type="ECO:0000256" key="3">
    <source>
        <dbReference type="ARBA" id="ARBA00022448"/>
    </source>
</evidence>
<dbReference type="InterPro" id="IPR045122">
    <property type="entry name" value="Csc1-like"/>
</dbReference>
<evidence type="ECO:0000259" key="10">
    <source>
        <dbReference type="Pfam" id="PF13967"/>
    </source>
</evidence>
<feature type="compositionally biased region" description="Polar residues" evidence="7">
    <location>
        <begin position="853"/>
        <end position="864"/>
    </location>
</feature>
<proteinExistence type="inferred from homology"/>
<dbReference type="PANTHER" id="PTHR13018:SF149">
    <property type="entry name" value="DOMAIN PROTEIN, PUTATIVE (AFU_ORTHOLOGUE AFUA_3G11660)-RELATED"/>
    <property type="match status" value="1"/>
</dbReference>
<feature type="compositionally biased region" description="Basic residues" evidence="7">
    <location>
        <begin position="982"/>
        <end position="992"/>
    </location>
</feature>
<evidence type="ECO:0000256" key="5">
    <source>
        <dbReference type="ARBA" id="ARBA00022989"/>
    </source>
</evidence>
<dbReference type="InterPro" id="IPR032880">
    <property type="entry name" value="CSC1/OSCA1-like_N"/>
</dbReference>
<dbReference type="Pfam" id="PF02714">
    <property type="entry name" value="RSN1_7TM"/>
    <property type="match status" value="1"/>
</dbReference>
<dbReference type="PANTHER" id="PTHR13018">
    <property type="entry name" value="PROBABLE MEMBRANE PROTEIN DUF221-RELATED"/>
    <property type="match status" value="1"/>
</dbReference>
<feature type="transmembrane region" description="Helical" evidence="8">
    <location>
        <begin position="441"/>
        <end position="465"/>
    </location>
</feature>
<feature type="domain" description="CSC1/OSCA1-like cytosolic" evidence="11">
    <location>
        <begin position="212"/>
        <end position="381"/>
    </location>
</feature>
<gene>
    <name evidence="12" type="ORF">SLS62_002407</name>
</gene>
<feature type="transmembrane region" description="Helical" evidence="8">
    <location>
        <begin position="168"/>
        <end position="190"/>
    </location>
</feature>
<dbReference type="GO" id="GO:0005886">
    <property type="term" value="C:plasma membrane"/>
    <property type="evidence" value="ECO:0007669"/>
    <property type="project" value="TreeGrafter"/>
</dbReference>
<feature type="transmembrane region" description="Helical" evidence="8">
    <location>
        <begin position="398"/>
        <end position="421"/>
    </location>
</feature>
<feature type="transmembrane region" description="Helical" evidence="8">
    <location>
        <begin position="657"/>
        <end position="677"/>
    </location>
</feature>
<evidence type="ECO:0000259" key="9">
    <source>
        <dbReference type="Pfam" id="PF02714"/>
    </source>
</evidence>
<keyword evidence="4 8" id="KW-0812">Transmembrane</keyword>
<sequence>MDAFLHNARHLSSRDDAKNPAEELLELLANPFQQQLASDAIWSALGTSIGFTLAIAIGFSFVRPHNSVVYAPKLKHADEKHAPPPIGRGYHAWVKPLWNTSEKEFIGYAGMDAAIFLRFTRMCRNIFLTLAVLGCGILLPIFYAKNSGDDTQKWFMRITPSQVWDKPLWGLVIMAYFINFIICGFLWWNYTKVLQLRRMYFESEEYQHSLHARTLMLNDIPKKKGNDEGIARIIDSVIPHSSFSRTAIARNVKHLPDLIQQHDHTVRKLESVLAKYLKDPQNLPAARPMCYPSKKDPSYSTYPKGQKIDAIEYLTQRIKDLEMEVKEARLSIDKRNTLPYGFASYDDITEAHSIAYALRRKKPEGTTVALAPRPNDIIWDNMPLGPAARSWRGIVINLWIALLTFLWIAPNAMIAVFLVNLSNLGLVWPKFQESLSANTGFWSIVQGVASPAITSLIYLLLPITFRRLTIRAGDRTKTGRERHVVAKLYAFFVFNNLIVFSFFSTVWGFVSSVVQETQKGSDLWAAIRGQNFPSGLFISLCTISPFWITWLLQRNLGAAIDLSQLWTMIWGFFMRKLSSPTPRQLIELTAPPAFDYASYYNYFLFYSTVALCFAGIQPLVLPAAALYFSIDVWLKKYLLLYIFVTKTESGGLFWRVLFNRFIFGTILSNLVIWLAIWERGDGTHMMAFSVLPLPFIMIAFKVYCSRAFDNKIYYYATRHIQESALQKDPFGRDNRLASRFGHPALYKPLITPMVHAKAQNILASVYKGRLSDGREAESGDTMSSSGYSDAYILNSMASGKPGKSATIPGFEIVPESRLDFQYYKNRSEFASEHGGGDIFGRSADHMRPGTPGSMWNGSEPNSRPASPGIPTLPRAASPSGLPTIPRLGSPGPGMYQQPLSSPYAAPLEPGRSRSPLYSHGNDSNSGLVGNAAAMPIASPIPNRAPGGVGMLGGGPRGYGGLPQEEDTLSPGQDPMAYDYFRTRRKPARDREW</sequence>
<evidence type="ECO:0000256" key="7">
    <source>
        <dbReference type="SAM" id="MobiDB-lite"/>
    </source>
</evidence>
<evidence type="ECO:0000256" key="1">
    <source>
        <dbReference type="ARBA" id="ARBA00004141"/>
    </source>
</evidence>
<comment type="similarity">
    <text evidence="2">Belongs to the CSC1 (TC 1.A.17) family.</text>
</comment>
<evidence type="ECO:0000256" key="8">
    <source>
        <dbReference type="SAM" id="Phobius"/>
    </source>
</evidence>
<feature type="transmembrane region" description="Helical" evidence="8">
    <location>
        <begin position="40"/>
        <end position="62"/>
    </location>
</feature>
<dbReference type="EMBL" id="JAKJXP020000012">
    <property type="protein sequence ID" value="KAK7755477.1"/>
    <property type="molecule type" value="Genomic_DNA"/>
</dbReference>
<dbReference type="AlphaFoldDB" id="A0AAN9YUW4"/>
<feature type="domain" description="CSC1/OSCA1-like 7TM region" evidence="9">
    <location>
        <begin position="392"/>
        <end position="672"/>
    </location>
</feature>
<evidence type="ECO:0000256" key="4">
    <source>
        <dbReference type="ARBA" id="ARBA00022692"/>
    </source>
</evidence>